<gene>
    <name evidence="2" type="ORF">Tco_1005736</name>
</gene>
<reference evidence="2" key="2">
    <citation type="submission" date="2022-01" db="EMBL/GenBank/DDBJ databases">
        <authorList>
            <person name="Yamashiro T."/>
            <person name="Shiraishi A."/>
            <person name="Satake H."/>
            <person name="Nakayama K."/>
        </authorList>
    </citation>
    <scope>NUCLEOTIDE SEQUENCE</scope>
</reference>
<feature type="domain" description="Reverse transcriptase Ty1/copia-type" evidence="1">
    <location>
        <begin position="1"/>
        <end position="32"/>
    </location>
</feature>
<evidence type="ECO:0000259" key="1">
    <source>
        <dbReference type="Pfam" id="PF07727"/>
    </source>
</evidence>
<organism evidence="2 3">
    <name type="scientific">Tanacetum coccineum</name>
    <dbReference type="NCBI Taxonomy" id="301880"/>
    <lineage>
        <taxon>Eukaryota</taxon>
        <taxon>Viridiplantae</taxon>
        <taxon>Streptophyta</taxon>
        <taxon>Embryophyta</taxon>
        <taxon>Tracheophyta</taxon>
        <taxon>Spermatophyta</taxon>
        <taxon>Magnoliopsida</taxon>
        <taxon>eudicotyledons</taxon>
        <taxon>Gunneridae</taxon>
        <taxon>Pentapetalae</taxon>
        <taxon>asterids</taxon>
        <taxon>campanulids</taxon>
        <taxon>Asterales</taxon>
        <taxon>Asteraceae</taxon>
        <taxon>Asteroideae</taxon>
        <taxon>Anthemideae</taxon>
        <taxon>Anthemidinae</taxon>
        <taxon>Tanacetum</taxon>
    </lineage>
</organism>
<dbReference type="EMBL" id="BQNB010017354">
    <property type="protein sequence ID" value="GJT62203.1"/>
    <property type="molecule type" value="Genomic_DNA"/>
</dbReference>
<name>A0ABQ5FG22_9ASTR</name>
<evidence type="ECO:0000313" key="2">
    <source>
        <dbReference type="EMBL" id="GJT62203.1"/>
    </source>
</evidence>
<dbReference type="InterPro" id="IPR013103">
    <property type="entry name" value="RVT_2"/>
</dbReference>
<protein>
    <submittedName>
        <fullName evidence="2">Zinc finger, CCHC-type containing protein</fullName>
    </submittedName>
</protein>
<sequence length="76" mass="8274">MDVKTAFLNGDLEEEIYMNQPEGFIAPGQEGKDTVAGNGTRPDLAYAVSRLSRVLASNPRHPGLVIEGYSDAHWSI</sequence>
<comment type="caution">
    <text evidence="2">The sequence shown here is derived from an EMBL/GenBank/DDBJ whole genome shotgun (WGS) entry which is preliminary data.</text>
</comment>
<dbReference type="Proteomes" id="UP001151760">
    <property type="component" value="Unassembled WGS sequence"/>
</dbReference>
<dbReference type="Pfam" id="PF07727">
    <property type="entry name" value="RVT_2"/>
    <property type="match status" value="1"/>
</dbReference>
<accession>A0ABQ5FG22</accession>
<proteinExistence type="predicted"/>
<reference evidence="2" key="1">
    <citation type="journal article" date="2022" name="Int. J. Mol. Sci.">
        <title>Draft Genome of Tanacetum Coccineum: Genomic Comparison of Closely Related Tanacetum-Family Plants.</title>
        <authorList>
            <person name="Yamashiro T."/>
            <person name="Shiraishi A."/>
            <person name="Nakayama K."/>
            <person name="Satake H."/>
        </authorList>
    </citation>
    <scope>NUCLEOTIDE SEQUENCE</scope>
</reference>
<keyword evidence="3" id="KW-1185">Reference proteome</keyword>
<evidence type="ECO:0000313" key="3">
    <source>
        <dbReference type="Proteomes" id="UP001151760"/>
    </source>
</evidence>